<reference evidence="2" key="2">
    <citation type="submission" date="2021-09" db="EMBL/GenBank/DDBJ databases">
        <authorList>
            <person name="Jia N."/>
            <person name="Wang J."/>
            <person name="Shi W."/>
            <person name="Du L."/>
            <person name="Sun Y."/>
            <person name="Zhan W."/>
            <person name="Jiang J."/>
            <person name="Wang Q."/>
            <person name="Zhang B."/>
            <person name="Ji P."/>
            <person name="Sakyi L.B."/>
            <person name="Cui X."/>
            <person name="Yuan T."/>
            <person name="Jiang B."/>
            <person name="Yang W."/>
            <person name="Lam T.T.-Y."/>
            <person name="Chang Q."/>
            <person name="Ding S."/>
            <person name="Wang X."/>
            <person name="Zhu J."/>
            <person name="Ruan X."/>
            <person name="Zhao L."/>
            <person name="Wei J."/>
            <person name="Que T."/>
            <person name="Du C."/>
            <person name="Cheng J."/>
            <person name="Dai P."/>
            <person name="Han X."/>
            <person name="Huang E."/>
            <person name="Gao Y."/>
            <person name="Liu J."/>
            <person name="Shao H."/>
            <person name="Ye R."/>
            <person name="Li L."/>
            <person name="Wei W."/>
            <person name="Wang X."/>
            <person name="Wang C."/>
            <person name="Huo Q."/>
            <person name="Li W."/>
            <person name="Guo W."/>
            <person name="Chen H."/>
            <person name="Chen S."/>
            <person name="Zhou L."/>
            <person name="Zhou L."/>
            <person name="Ni X."/>
            <person name="Tian J."/>
            <person name="Zhou Y."/>
            <person name="Sheng Y."/>
            <person name="Liu T."/>
            <person name="Pan Y."/>
            <person name="Xia L."/>
            <person name="Li J."/>
            <person name="Zhao F."/>
            <person name="Cao W."/>
        </authorList>
    </citation>
    <scope>NUCLEOTIDE SEQUENCE</scope>
    <source>
        <strain evidence="2">Rsan-2018</strain>
        <tissue evidence="2">Larvae</tissue>
    </source>
</reference>
<feature type="compositionally biased region" description="Low complexity" evidence="1">
    <location>
        <begin position="91"/>
        <end position="106"/>
    </location>
</feature>
<gene>
    <name evidence="2" type="ORF">HPB52_008950</name>
</gene>
<accession>A0A9D4SW05</accession>
<dbReference type="VEuPathDB" id="VectorBase:RSAN_042337"/>
<evidence type="ECO:0000313" key="3">
    <source>
        <dbReference type="Proteomes" id="UP000821837"/>
    </source>
</evidence>
<organism evidence="2 3">
    <name type="scientific">Rhipicephalus sanguineus</name>
    <name type="common">Brown dog tick</name>
    <name type="synonym">Ixodes sanguineus</name>
    <dbReference type="NCBI Taxonomy" id="34632"/>
    <lineage>
        <taxon>Eukaryota</taxon>
        <taxon>Metazoa</taxon>
        <taxon>Ecdysozoa</taxon>
        <taxon>Arthropoda</taxon>
        <taxon>Chelicerata</taxon>
        <taxon>Arachnida</taxon>
        <taxon>Acari</taxon>
        <taxon>Parasitiformes</taxon>
        <taxon>Ixodida</taxon>
        <taxon>Ixodoidea</taxon>
        <taxon>Ixodidae</taxon>
        <taxon>Rhipicephalinae</taxon>
        <taxon>Rhipicephalus</taxon>
        <taxon>Rhipicephalus</taxon>
    </lineage>
</organism>
<proteinExistence type="predicted"/>
<evidence type="ECO:0000256" key="1">
    <source>
        <dbReference type="SAM" id="MobiDB-lite"/>
    </source>
</evidence>
<reference evidence="2" key="1">
    <citation type="journal article" date="2020" name="Cell">
        <title>Large-Scale Comparative Analyses of Tick Genomes Elucidate Their Genetic Diversity and Vector Capacities.</title>
        <authorList>
            <consortium name="Tick Genome and Microbiome Consortium (TIGMIC)"/>
            <person name="Jia N."/>
            <person name="Wang J."/>
            <person name="Shi W."/>
            <person name="Du L."/>
            <person name="Sun Y."/>
            <person name="Zhan W."/>
            <person name="Jiang J.F."/>
            <person name="Wang Q."/>
            <person name="Zhang B."/>
            <person name="Ji P."/>
            <person name="Bell-Sakyi L."/>
            <person name="Cui X.M."/>
            <person name="Yuan T.T."/>
            <person name="Jiang B.G."/>
            <person name="Yang W.F."/>
            <person name="Lam T.T."/>
            <person name="Chang Q.C."/>
            <person name="Ding S.J."/>
            <person name="Wang X.J."/>
            <person name="Zhu J.G."/>
            <person name="Ruan X.D."/>
            <person name="Zhao L."/>
            <person name="Wei J.T."/>
            <person name="Ye R.Z."/>
            <person name="Que T.C."/>
            <person name="Du C.H."/>
            <person name="Zhou Y.H."/>
            <person name="Cheng J.X."/>
            <person name="Dai P.F."/>
            <person name="Guo W.B."/>
            <person name="Han X.H."/>
            <person name="Huang E.J."/>
            <person name="Li L.F."/>
            <person name="Wei W."/>
            <person name="Gao Y.C."/>
            <person name="Liu J.Z."/>
            <person name="Shao H.Z."/>
            <person name="Wang X."/>
            <person name="Wang C.C."/>
            <person name="Yang T.C."/>
            <person name="Huo Q.B."/>
            <person name="Li W."/>
            <person name="Chen H.Y."/>
            <person name="Chen S.E."/>
            <person name="Zhou L.G."/>
            <person name="Ni X.B."/>
            <person name="Tian J.H."/>
            <person name="Sheng Y."/>
            <person name="Liu T."/>
            <person name="Pan Y.S."/>
            <person name="Xia L.Y."/>
            <person name="Li J."/>
            <person name="Zhao F."/>
            <person name="Cao W.C."/>
        </authorList>
    </citation>
    <scope>NUCLEOTIDE SEQUENCE</scope>
    <source>
        <strain evidence="2">Rsan-2018</strain>
    </source>
</reference>
<dbReference type="AlphaFoldDB" id="A0A9D4SW05"/>
<sequence>MAIPQSVPTEQTWVVVDEADASGQQTTTPSQGETTSQPPSTSSMMDWSTVTDTVTSISWVDMTELSTTQKPPPDVADTSPLPSKPPPEKPVLPTASTPTATTMNSTTSTITTQTDLVTVRPDPSEAPSLELTRDNRNYYNAPTTHTYYYRAVHTSHYDYHYRRDDRADHDNASDNVEVHDGAAGAVIQRFGRTRDHDTNADDHKGHHAAADCPVDSSEGNYHDNCADHNDYSGAIDSFS</sequence>
<feature type="region of interest" description="Disordered" evidence="1">
    <location>
        <begin position="1"/>
        <end position="46"/>
    </location>
</feature>
<name>A0A9D4SW05_RHISA</name>
<feature type="compositionally biased region" description="Low complexity" evidence="1">
    <location>
        <begin position="22"/>
        <end position="43"/>
    </location>
</feature>
<feature type="region of interest" description="Disordered" evidence="1">
    <location>
        <begin position="195"/>
        <end position="215"/>
    </location>
</feature>
<feature type="region of interest" description="Disordered" evidence="1">
    <location>
        <begin position="65"/>
        <end position="106"/>
    </location>
</feature>
<evidence type="ECO:0000313" key="2">
    <source>
        <dbReference type="EMBL" id="KAH7951427.1"/>
    </source>
</evidence>
<protein>
    <submittedName>
        <fullName evidence="2">Uncharacterized protein</fullName>
    </submittedName>
</protein>
<dbReference type="Proteomes" id="UP000821837">
    <property type="component" value="Chromosome 5"/>
</dbReference>
<feature type="compositionally biased region" description="Basic and acidic residues" evidence="1">
    <location>
        <begin position="195"/>
        <end position="204"/>
    </location>
</feature>
<feature type="compositionally biased region" description="Polar residues" evidence="1">
    <location>
        <begin position="1"/>
        <end position="12"/>
    </location>
</feature>
<comment type="caution">
    <text evidence="2">The sequence shown here is derived from an EMBL/GenBank/DDBJ whole genome shotgun (WGS) entry which is preliminary data.</text>
</comment>
<dbReference type="EMBL" id="JABSTV010001251">
    <property type="protein sequence ID" value="KAH7951427.1"/>
    <property type="molecule type" value="Genomic_DNA"/>
</dbReference>
<keyword evidence="3" id="KW-1185">Reference proteome</keyword>